<dbReference type="Proteomes" id="UP000469430">
    <property type="component" value="Unassembled WGS sequence"/>
</dbReference>
<dbReference type="InterPro" id="IPR025711">
    <property type="entry name" value="PepSY"/>
</dbReference>
<keyword evidence="4" id="KW-1185">Reference proteome</keyword>
<sequence length="94" mass="10535">MSITRTAKARTISLMAAAGMIGGAFLAVPASADTPGPRWMNVAQVTRAIARQGYRVVEIEADNGRWEGEMIRGYRRFEFHANPRTGRLTWIRRD</sequence>
<comment type="caution">
    <text evidence="3">The sequence shown here is derived from an EMBL/GenBank/DDBJ whole genome shotgun (WGS) entry which is preliminary data.</text>
</comment>
<dbReference type="Pfam" id="PF13670">
    <property type="entry name" value="PepSY_2"/>
    <property type="match status" value="1"/>
</dbReference>
<evidence type="ECO:0000313" key="4">
    <source>
        <dbReference type="Proteomes" id="UP000469430"/>
    </source>
</evidence>
<evidence type="ECO:0000259" key="2">
    <source>
        <dbReference type="Pfam" id="PF13670"/>
    </source>
</evidence>
<feature type="signal peptide" evidence="1">
    <location>
        <begin position="1"/>
        <end position="32"/>
    </location>
</feature>
<keyword evidence="1" id="KW-0732">Signal</keyword>
<dbReference type="AlphaFoldDB" id="A0A6I4TX79"/>
<organism evidence="3 4">
    <name type="scientific">Croceibacterium xixiisoli</name>
    <dbReference type="NCBI Taxonomy" id="1476466"/>
    <lineage>
        <taxon>Bacteria</taxon>
        <taxon>Pseudomonadati</taxon>
        <taxon>Pseudomonadota</taxon>
        <taxon>Alphaproteobacteria</taxon>
        <taxon>Sphingomonadales</taxon>
        <taxon>Erythrobacteraceae</taxon>
        <taxon>Croceibacterium</taxon>
    </lineage>
</organism>
<evidence type="ECO:0000256" key="1">
    <source>
        <dbReference type="SAM" id="SignalP"/>
    </source>
</evidence>
<feature type="chain" id="PRO_5026018519" evidence="1">
    <location>
        <begin position="33"/>
        <end position="94"/>
    </location>
</feature>
<reference evidence="3 4" key="1">
    <citation type="submission" date="2019-12" db="EMBL/GenBank/DDBJ databases">
        <title>Genomic-based taxomic classification of the family Erythrobacteraceae.</title>
        <authorList>
            <person name="Xu L."/>
        </authorList>
    </citation>
    <scope>NUCLEOTIDE SEQUENCE [LARGE SCALE GENOMIC DNA]</scope>
    <source>
        <strain evidence="3 4">S36</strain>
    </source>
</reference>
<dbReference type="EMBL" id="WTYJ01000002">
    <property type="protein sequence ID" value="MXO99840.1"/>
    <property type="molecule type" value="Genomic_DNA"/>
</dbReference>
<accession>A0A6I4TX79</accession>
<protein>
    <submittedName>
        <fullName evidence="3">PepSY domain-containing protein</fullName>
    </submittedName>
</protein>
<dbReference type="RefSeq" id="WP_161391532.1">
    <property type="nucleotide sequence ID" value="NZ_JBHSCP010000001.1"/>
</dbReference>
<dbReference type="OrthoDB" id="9134997at2"/>
<proteinExistence type="predicted"/>
<gene>
    <name evidence="3" type="ORF">GRI97_12675</name>
</gene>
<name>A0A6I4TX79_9SPHN</name>
<feature type="domain" description="PepSY" evidence="2">
    <location>
        <begin position="13"/>
        <end position="87"/>
    </location>
</feature>
<evidence type="ECO:0000313" key="3">
    <source>
        <dbReference type="EMBL" id="MXO99840.1"/>
    </source>
</evidence>